<gene>
    <name evidence="2" type="ORF">JAO78_009575</name>
</gene>
<organism evidence="2 3">
    <name type="scientific">Alishewanella maricola</name>
    <dbReference type="NCBI Taxonomy" id="2795740"/>
    <lineage>
        <taxon>Bacteria</taxon>
        <taxon>Pseudomonadati</taxon>
        <taxon>Pseudomonadota</taxon>
        <taxon>Gammaproteobacteria</taxon>
        <taxon>Alteromonadales</taxon>
        <taxon>Alteromonadaceae</taxon>
        <taxon>Alishewanella</taxon>
    </lineage>
</organism>
<evidence type="ECO:0000313" key="2">
    <source>
        <dbReference type="EMBL" id="MCB5227062.1"/>
    </source>
</evidence>
<sequence length="70" mass="7671">MGPFEIAAIAIVCGCAVSGYKTYMEGKAKHNNEDVSALQNEIAKLKNRVATLESIVTEPSYQLKEKINKL</sequence>
<dbReference type="RefSeq" id="WP_226751123.1">
    <property type="nucleotide sequence ID" value="NZ_JAEINI020000005.1"/>
</dbReference>
<feature type="coiled-coil region" evidence="1">
    <location>
        <begin position="28"/>
        <end position="55"/>
    </location>
</feature>
<name>A0ABS8C436_9ALTE</name>
<dbReference type="Proteomes" id="UP000633814">
    <property type="component" value="Unassembled WGS sequence"/>
</dbReference>
<evidence type="ECO:0000256" key="1">
    <source>
        <dbReference type="SAM" id="Coils"/>
    </source>
</evidence>
<accession>A0ABS8C436</accession>
<dbReference type="EMBL" id="JAEINI020000005">
    <property type="protein sequence ID" value="MCB5227062.1"/>
    <property type="molecule type" value="Genomic_DNA"/>
</dbReference>
<keyword evidence="3" id="KW-1185">Reference proteome</keyword>
<reference evidence="2 3" key="1">
    <citation type="submission" date="2021-10" db="EMBL/GenBank/DDBJ databases">
        <title>Alishewanella koreense sp. nov. isolated from seawater of southwestern coast in South Korea and the proposal for the reclassification of Rheinheimera perlucida and Rheinheimera tuosuensis as Arsukibacterium perlucida and Arsukibacterium tuosuensis.</title>
        <authorList>
            <person name="Kim K.H."/>
            <person name="Ruan W."/>
            <person name="Kim K.R."/>
            <person name="Baek J.H."/>
            <person name="Jeon C.O."/>
        </authorList>
    </citation>
    <scope>NUCLEOTIDE SEQUENCE [LARGE SCALE GENOMIC DNA]</scope>
    <source>
        <strain evidence="2 3">16-MA</strain>
    </source>
</reference>
<proteinExistence type="predicted"/>
<evidence type="ECO:0000313" key="3">
    <source>
        <dbReference type="Proteomes" id="UP000633814"/>
    </source>
</evidence>
<comment type="caution">
    <text evidence="2">The sequence shown here is derived from an EMBL/GenBank/DDBJ whole genome shotgun (WGS) entry which is preliminary data.</text>
</comment>
<protein>
    <recommendedName>
        <fullName evidence="4">Phage shock protein B</fullName>
    </recommendedName>
</protein>
<keyword evidence="1" id="KW-0175">Coiled coil</keyword>
<evidence type="ECO:0008006" key="4">
    <source>
        <dbReference type="Google" id="ProtNLM"/>
    </source>
</evidence>